<sequence>MAELPALTRLYLRISDSLSDEDVRKLRAMLTEILGEARVQNAVPIEIFNMLQQDNKITTGNLGLLLQVLRALGKGRLAEEAEQLEQEQRRELEAHAQAAAAHVQLQSQADAETAAAALHEVDPMTEAHHNLLQPMPMALAIFPGFQGSFDIAVGEQPHGQLTMIPNQHLLTTVYQHEQVLQLKMKMRDEELKALYMYEENKVKSLERAKAFLSQESLERRFDELQAKIEEKEAIIVSTYRGCVILFLTFESEPKFEHFWGSCTSGDLSTTLSELLITEEMRGLKGGDQLVVKTLVLEQDYTAWRDFFKRGEPQRAADVQVEQVTSQLAAPDTSGGSLSVFAGFIIDVEEPAVESLPCSVTVTANKANLTVGDVAPQIKVISSQGKTTLIQTTAHTSPPLAAGKGQTSRVRRVWGAKWRPQTSGKHSLRVCMGDRRVLGSVTVDVGSNDPVLRFGQKGSQQGQFDYPIDVAVREDRLYVADTGNKRVQLFDLSGNFCHSFSTTTNPVSVAVQTDGTIVVRSGKEVKKFSPSGELLHTFPLGEYCTTPYGLAVQRDGRVVVADINKDSICLFEADGTLVKQVGRQGQGEGQLNMPDFVCVDKEDNIIVADKENHRLQVFDKNLNFKHKFGQKGRQPQDMLYPMGMSADSRGNIVLANTGGKKLQVFCPDGTWVATINSDGDKLNLPHGVAVTEDEHVFVADTGDNCIRKYKYM</sequence>
<dbReference type="GO" id="GO:0042981">
    <property type="term" value="P:regulation of apoptotic process"/>
    <property type="evidence" value="ECO:0007669"/>
    <property type="project" value="InterPro"/>
</dbReference>
<dbReference type="PANTHER" id="PTHR24104:SF57">
    <property type="entry name" value="BEE-MILK PROTEIN"/>
    <property type="match status" value="1"/>
</dbReference>
<dbReference type="FunFam" id="2.120.10.30:FF:000095">
    <property type="entry name" value="Uncharacterized protein"/>
    <property type="match status" value="1"/>
</dbReference>
<dbReference type="InterPro" id="IPR011042">
    <property type="entry name" value="6-blade_b-propeller_TolB-like"/>
</dbReference>
<dbReference type="Pfam" id="PF01436">
    <property type="entry name" value="NHL"/>
    <property type="match status" value="3"/>
</dbReference>
<dbReference type="SUPFAM" id="SSF101898">
    <property type="entry name" value="NHL repeat"/>
    <property type="match status" value="1"/>
</dbReference>
<keyword evidence="1" id="KW-0677">Repeat</keyword>
<evidence type="ECO:0000259" key="4">
    <source>
        <dbReference type="PROSITE" id="PS50168"/>
    </source>
</evidence>
<reference evidence="5" key="1">
    <citation type="submission" date="2022-01" db="EMBL/GenBank/DDBJ databases">
        <authorList>
            <person name="Braso-Vives M."/>
        </authorList>
    </citation>
    <scope>NUCLEOTIDE SEQUENCE</scope>
</reference>
<feature type="repeat" description="NHL" evidence="2">
    <location>
        <begin position="577"/>
        <end position="620"/>
    </location>
</feature>
<dbReference type="EMBL" id="OV696689">
    <property type="protein sequence ID" value="CAH1264012.1"/>
    <property type="molecule type" value="Genomic_DNA"/>
</dbReference>
<feature type="repeat" description="NHL" evidence="2">
    <location>
        <begin position="450"/>
        <end position="492"/>
    </location>
</feature>
<dbReference type="SUPFAM" id="SSF47986">
    <property type="entry name" value="DEATH domain"/>
    <property type="match status" value="1"/>
</dbReference>
<dbReference type="InterPro" id="IPR050952">
    <property type="entry name" value="TRIM-NHL_E3_ligases"/>
</dbReference>
<dbReference type="CDD" id="cd05819">
    <property type="entry name" value="NHL"/>
    <property type="match status" value="1"/>
</dbReference>
<proteinExistence type="predicted"/>
<protein>
    <submittedName>
        <fullName evidence="5">TRIM2 protein</fullName>
    </submittedName>
</protein>
<dbReference type="InterPro" id="IPR011029">
    <property type="entry name" value="DEATH-like_dom_sf"/>
</dbReference>
<evidence type="ECO:0000256" key="3">
    <source>
        <dbReference type="SAM" id="Coils"/>
    </source>
</evidence>
<keyword evidence="3" id="KW-0175">Coiled coil</keyword>
<dbReference type="GO" id="GO:0043161">
    <property type="term" value="P:proteasome-mediated ubiquitin-dependent protein catabolic process"/>
    <property type="evidence" value="ECO:0007669"/>
    <property type="project" value="TreeGrafter"/>
</dbReference>
<dbReference type="Gene3D" id="1.10.533.10">
    <property type="entry name" value="Death Domain, Fas"/>
    <property type="match status" value="1"/>
</dbReference>
<dbReference type="AlphaFoldDB" id="A0A8K0ERU5"/>
<feature type="coiled-coil region" evidence="3">
    <location>
        <begin position="74"/>
        <end position="101"/>
    </location>
</feature>
<keyword evidence="6" id="KW-1185">Reference proteome</keyword>
<dbReference type="GO" id="GO:0061630">
    <property type="term" value="F:ubiquitin protein ligase activity"/>
    <property type="evidence" value="ECO:0007669"/>
    <property type="project" value="TreeGrafter"/>
</dbReference>
<dbReference type="Gene3D" id="2.120.10.30">
    <property type="entry name" value="TolB, C-terminal domain"/>
    <property type="match status" value="2"/>
</dbReference>
<organism evidence="5 6">
    <name type="scientific">Branchiostoma lanceolatum</name>
    <name type="common">Common lancelet</name>
    <name type="synonym">Amphioxus lanceolatum</name>
    <dbReference type="NCBI Taxonomy" id="7740"/>
    <lineage>
        <taxon>Eukaryota</taxon>
        <taxon>Metazoa</taxon>
        <taxon>Chordata</taxon>
        <taxon>Cephalochordata</taxon>
        <taxon>Leptocardii</taxon>
        <taxon>Amphioxiformes</taxon>
        <taxon>Branchiostomatidae</taxon>
        <taxon>Branchiostoma</taxon>
    </lineage>
</organism>
<dbReference type="InterPro" id="IPR001258">
    <property type="entry name" value="NHL_repeat"/>
</dbReference>
<dbReference type="FunFam" id="2.120.10.30:FF:000328">
    <property type="entry name" value="Uncharacterized protein"/>
    <property type="match status" value="1"/>
</dbReference>
<evidence type="ECO:0000256" key="2">
    <source>
        <dbReference type="PROSITE-ProRule" id="PRU00504"/>
    </source>
</evidence>
<evidence type="ECO:0000313" key="5">
    <source>
        <dbReference type="EMBL" id="CAH1264012.1"/>
    </source>
</evidence>
<feature type="repeat" description="NHL" evidence="2">
    <location>
        <begin position="673"/>
        <end position="711"/>
    </location>
</feature>
<dbReference type="PROSITE" id="PS50168">
    <property type="entry name" value="DED"/>
    <property type="match status" value="1"/>
</dbReference>
<dbReference type="InterPro" id="IPR001875">
    <property type="entry name" value="DED_dom"/>
</dbReference>
<name>A0A8K0ERU5_BRALA</name>
<dbReference type="PROSITE" id="PS51125">
    <property type="entry name" value="NHL"/>
    <property type="match status" value="3"/>
</dbReference>
<evidence type="ECO:0000256" key="1">
    <source>
        <dbReference type="ARBA" id="ARBA00022737"/>
    </source>
</evidence>
<accession>A0A8K0ERU5</accession>
<gene>
    <name evidence="5" type="primary">TRIM2</name>
    <name evidence="5" type="ORF">BLAG_LOCUS18515</name>
</gene>
<dbReference type="OrthoDB" id="252722at2759"/>
<dbReference type="Proteomes" id="UP000838412">
    <property type="component" value="Chromosome 4"/>
</dbReference>
<feature type="domain" description="DED" evidence="4">
    <location>
        <begin position="6"/>
        <end position="83"/>
    </location>
</feature>
<dbReference type="GO" id="GO:0000209">
    <property type="term" value="P:protein polyubiquitination"/>
    <property type="evidence" value="ECO:0007669"/>
    <property type="project" value="TreeGrafter"/>
</dbReference>
<dbReference type="PANTHER" id="PTHR24104">
    <property type="entry name" value="E3 UBIQUITIN-PROTEIN LIGASE NHLRC1-RELATED"/>
    <property type="match status" value="1"/>
</dbReference>
<dbReference type="CDD" id="cd00045">
    <property type="entry name" value="DED"/>
    <property type="match status" value="1"/>
</dbReference>
<evidence type="ECO:0000313" key="6">
    <source>
        <dbReference type="Proteomes" id="UP000838412"/>
    </source>
</evidence>